<feature type="transmembrane region" description="Helical" evidence="1">
    <location>
        <begin position="89"/>
        <end position="111"/>
    </location>
</feature>
<evidence type="ECO:0000256" key="1">
    <source>
        <dbReference type="SAM" id="Phobius"/>
    </source>
</evidence>
<feature type="transmembrane region" description="Helical" evidence="1">
    <location>
        <begin position="43"/>
        <end position="68"/>
    </location>
</feature>
<protein>
    <submittedName>
        <fullName evidence="2">Lipoprotein</fullName>
    </submittedName>
</protein>
<keyword evidence="2" id="KW-0449">Lipoprotein</keyword>
<comment type="caution">
    <text evidence="2">The sequence shown here is derived from an EMBL/GenBank/DDBJ whole genome shotgun (WGS) entry which is preliminary data.</text>
</comment>
<reference evidence="2 3" key="1">
    <citation type="submission" date="2021-01" db="EMBL/GenBank/DDBJ databases">
        <title>Whole genome shotgun sequence of Planotetraspora kaengkrachanensis NBRC 104272.</title>
        <authorList>
            <person name="Komaki H."/>
            <person name="Tamura T."/>
        </authorList>
    </citation>
    <scope>NUCLEOTIDE SEQUENCE [LARGE SCALE GENOMIC DNA]</scope>
    <source>
        <strain evidence="2 3">NBRC 104272</strain>
    </source>
</reference>
<dbReference type="Proteomes" id="UP000630097">
    <property type="component" value="Unassembled WGS sequence"/>
</dbReference>
<sequence length="173" mass="19364">MWRDLHRWAAAHYGADPLHLLALIACFALAGYAASRVVVAGVWVGFLIWFVGAAIFHDLVLLPLYAVADVATRSVSRRLPAGGAGWPRWTNYVRVPLGLSGLLLLVWFPLILRGSQHEYRKAVGLDTSPYLGHWLLVTGVLFAGSALSYAVRVRRASRREHRRANLTNRRTRR</sequence>
<gene>
    <name evidence="2" type="ORF">Pka01_74270</name>
</gene>
<keyword evidence="1" id="KW-1133">Transmembrane helix</keyword>
<proteinExistence type="predicted"/>
<name>A0A8J3Q061_9ACTN</name>
<keyword evidence="1" id="KW-0472">Membrane</keyword>
<accession>A0A8J3Q061</accession>
<organism evidence="2 3">
    <name type="scientific">Planotetraspora kaengkrachanensis</name>
    <dbReference type="NCBI Taxonomy" id="575193"/>
    <lineage>
        <taxon>Bacteria</taxon>
        <taxon>Bacillati</taxon>
        <taxon>Actinomycetota</taxon>
        <taxon>Actinomycetes</taxon>
        <taxon>Streptosporangiales</taxon>
        <taxon>Streptosporangiaceae</taxon>
        <taxon>Planotetraspora</taxon>
    </lineage>
</organism>
<keyword evidence="3" id="KW-1185">Reference proteome</keyword>
<evidence type="ECO:0000313" key="2">
    <source>
        <dbReference type="EMBL" id="GIG84300.1"/>
    </source>
</evidence>
<dbReference type="EMBL" id="BONV01000049">
    <property type="protein sequence ID" value="GIG84300.1"/>
    <property type="molecule type" value="Genomic_DNA"/>
</dbReference>
<dbReference type="RefSeq" id="WP_203887573.1">
    <property type="nucleotide sequence ID" value="NZ_BAABHH010000013.1"/>
</dbReference>
<keyword evidence="1" id="KW-0812">Transmembrane</keyword>
<feature type="transmembrane region" description="Helical" evidence="1">
    <location>
        <begin position="131"/>
        <end position="153"/>
    </location>
</feature>
<evidence type="ECO:0000313" key="3">
    <source>
        <dbReference type="Proteomes" id="UP000630097"/>
    </source>
</evidence>
<dbReference type="AlphaFoldDB" id="A0A8J3Q061"/>